<accession>A0ABT3YGZ5</accession>
<gene>
    <name evidence="2" type="ORF">OEG82_14255</name>
</gene>
<dbReference type="Proteomes" id="UP001081283">
    <property type="component" value="Unassembled WGS sequence"/>
</dbReference>
<dbReference type="SUPFAM" id="SSF81606">
    <property type="entry name" value="PP2C-like"/>
    <property type="match status" value="1"/>
</dbReference>
<protein>
    <submittedName>
        <fullName evidence="2">Protein phosphatase 2C domain-containing protein</fullName>
    </submittedName>
</protein>
<keyword evidence="3" id="KW-1185">Reference proteome</keyword>
<evidence type="ECO:0000313" key="2">
    <source>
        <dbReference type="EMBL" id="MCY0095176.1"/>
    </source>
</evidence>
<organism evidence="2 3">
    <name type="scientific">Hoeflea ulvae</name>
    <dbReference type="NCBI Taxonomy" id="2983764"/>
    <lineage>
        <taxon>Bacteria</taxon>
        <taxon>Pseudomonadati</taxon>
        <taxon>Pseudomonadota</taxon>
        <taxon>Alphaproteobacteria</taxon>
        <taxon>Hyphomicrobiales</taxon>
        <taxon>Rhizobiaceae</taxon>
        <taxon>Hoeflea</taxon>
    </lineage>
</organism>
<dbReference type="CDD" id="cd00143">
    <property type="entry name" value="PP2Cc"/>
    <property type="match status" value="1"/>
</dbReference>
<sequence length="255" mass="27981">MNSRPFQINSYSLSHVGCVRRLNEDRYYADPKTGIWVVADGMGGHDAGDLASEAIVQGLRDLKDATSAVSLDEQFRERILRANAQIRQLSIDRGNVVIGSTVVGLLCFGDAYRCIWSGDSRAYLLRGDTLTQLSRDHTEVQDLFDRGMLTSEEAANYPRKNVITSAVGVSENPHFDVADGRVQTGDTFLLCSDGLTTHVSNPEIGEIMAGRRVREMCECLIELALDRGGTDNVTVNAVQFHASKATIPVNFLEQA</sequence>
<feature type="domain" description="PPM-type phosphatase" evidence="1">
    <location>
        <begin position="10"/>
        <end position="240"/>
    </location>
</feature>
<dbReference type="SMART" id="SM00331">
    <property type="entry name" value="PP2C_SIG"/>
    <property type="match status" value="1"/>
</dbReference>
<dbReference type="PANTHER" id="PTHR47992">
    <property type="entry name" value="PROTEIN PHOSPHATASE"/>
    <property type="match status" value="1"/>
</dbReference>
<evidence type="ECO:0000313" key="3">
    <source>
        <dbReference type="Proteomes" id="UP001081283"/>
    </source>
</evidence>
<comment type="caution">
    <text evidence="2">The sequence shown here is derived from an EMBL/GenBank/DDBJ whole genome shotgun (WGS) entry which is preliminary data.</text>
</comment>
<dbReference type="RefSeq" id="WP_267613071.1">
    <property type="nucleotide sequence ID" value="NZ_JAOVZQ010000001.1"/>
</dbReference>
<name>A0ABT3YGZ5_9HYPH</name>
<dbReference type="InterPro" id="IPR001932">
    <property type="entry name" value="PPM-type_phosphatase-like_dom"/>
</dbReference>
<dbReference type="InterPro" id="IPR015655">
    <property type="entry name" value="PP2C"/>
</dbReference>
<dbReference type="Pfam" id="PF00481">
    <property type="entry name" value="PP2C"/>
    <property type="match status" value="1"/>
</dbReference>
<dbReference type="Gene3D" id="3.60.40.10">
    <property type="entry name" value="PPM-type phosphatase domain"/>
    <property type="match status" value="1"/>
</dbReference>
<proteinExistence type="predicted"/>
<dbReference type="PROSITE" id="PS51746">
    <property type="entry name" value="PPM_2"/>
    <property type="match status" value="1"/>
</dbReference>
<evidence type="ECO:0000259" key="1">
    <source>
        <dbReference type="PROSITE" id="PS51746"/>
    </source>
</evidence>
<dbReference type="InterPro" id="IPR036457">
    <property type="entry name" value="PPM-type-like_dom_sf"/>
</dbReference>
<dbReference type="EMBL" id="JAOVZQ010000001">
    <property type="protein sequence ID" value="MCY0095176.1"/>
    <property type="molecule type" value="Genomic_DNA"/>
</dbReference>
<dbReference type="SMART" id="SM00332">
    <property type="entry name" value="PP2Cc"/>
    <property type="match status" value="1"/>
</dbReference>
<reference evidence="2" key="1">
    <citation type="submission" date="2022-10" db="EMBL/GenBank/DDBJ databases">
        <title>Hoeflea sp. J2-29, isolated from marine algae.</title>
        <authorList>
            <person name="Kristyanto S."/>
            <person name="Kim J.M."/>
            <person name="Jeon C.O."/>
        </authorList>
    </citation>
    <scope>NUCLEOTIDE SEQUENCE</scope>
    <source>
        <strain evidence="2">J2-29</strain>
    </source>
</reference>